<dbReference type="Proteomes" id="UP001610432">
    <property type="component" value="Unassembled WGS sequence"/>
</dbReference>
<feature type="compositionally biased region" description="Low complexity" evidence="1">
    <location>
        <begin position="151"/>
        <end position="163"/>
    </location>
</feature>
<accession>A0ABR4M506</accession>
<evidence type="ECO:0000256" key="1">
    <source>
        <dbReference type="SAM" id="MobiDB-lite"/>
    </source>
</evidence>
<proteinExistence type="predicted"/>
<organism evidence="2 3">
    <name type="scientific">Aspergillus lucknowensis</name>
    <dbReference type="NCBI Taxonomy" id="176173"/>
    <lineage>
        <taxon>Eukaryota</taxon>
        <taxon>Fungi</taxon>
        <taxon>Dikarya</taxon>
        <taxon>Ascomycota</taxon>
        <taxon>Pezizomycotina</taxon>
        <taxon>Eurotiomycetes</taxon>
        <taxon>Eurotiomycetidae</taxon>
        <taxon>Eurotiales</taxon>
        <taxon>Aspergillaceae</taxon>
        <taxon>Aspergillus</taxon>
        <taxon>Aspergillus subgen. Nidulantes</taxon>
    </lineage>
</organism>
<protein>
    <submittedName>
        <fullName evidence="2">Uncharacterized protein</fullName>
    </submittedName>
</protein>
<comment type="caution">
    <text evidence="2">The sequence shown here is derived from an EMBL/GenBank/DDBJ whole genome shotgun (WGS) entry which is preliminary data.</text>
</comment>
<reference evidence="2 3" key="1">
    <citation type="submission" date="2024-07" db="EMBL/GenBank/DDBJ databases">
        <title>Section-level genome sequencing and comparative genomics of Aspergillus sections Usti and Cavernicolus.</title>
        <authorList>
            <consortium name="Lawrence Berkeley National Laboratory"/>
            <person name="Nybo J.L."/>
            <person name="Vesth T.C."/>
            <person name="Theobald S."/>
            <person name="Frisvad J.C."/>
            <person name="Larsen T.O."/>
            <person name="Kjaerboelling I."/>
            <person name="Rothschild-Mancinelli K."/>
            <person name="Lyhne E.K."/>
            <person name="Kogle M.E."/>
            <person name="Barry K."/>
            <person name="Clum A."/>
            <person name="Na H."/>
            <person name="Ledsgaard L."/>
            <person name="Lin J."/>
            <person name="Lipzen A."/>
            <person name="Kuo A."/>
            <person name="Riley R."/>
            <person name="Mondo S."/>
            <person name="Labutti K."/>
            <person name="Haridas S."/>
            <person name="Pangalinan J."/>
            <person name="Salamov A.A."/>
            <person name="Simmons B.A."/>
            <person name="Magnuson J.K."/>
            <person name="Chen J."/>
            <person name="Drula E."/>
            <person name="Henrissat B."/>
            <person name="Wiebenga A."/>
            <person name="Lubbers R.J."/>
            <person name="Gomes A.C."/>
            <person name="Macurrencykelacurrency M.R."/>
            <person name="Stajich J."/>
            <person name="Grigoriev I.V."/>
            <person name="Mortensen U.H."/>
            <person name="De Vries R.P."/>
            <person name="Baker S.E."/>
            <person name="Andersen M.R."/>
        </authorList>
    </citation>
    <scope>NUCLEOTIDE SEQUENCE [LARGE SCALE GENOMIC DNA]</scope>
    <source>
        <strain evidence="2 3">CBS 449.75</strain>
    </source>
</reference>
<dbReference type="RefSeq" id="XP_070890627.1">
    <property type="nucleotide sequence ID" value="XM_071032098.1"/>
</dbReference>
<keyword evidence="3" id="KW-1185">Reference proteome</keyword>
<sequence length="170" mass="19733">MSSRHEDRAEREPMCTVWVGIRPADEEHDITYVVILQHPEHHPTECDWYRCAGNIWDESDDYYHHAKPVLRLLNNTFIPRRLPIGTFPAKRLPEFEKAFQDTVPQKSGHFVARMLQKLAARGVLKEFEVGWMIRVIEEKEGKCPPELEFHGGSPPSEPASEGSQIFRMEL</sequence>
<name>A0ABR4M506_9EURO</name>
<feature type="region of interest" description="Disordered" evidence="1">
    <location>
        <begin position="145"/>
        <end position="165"/>
    </location>
</feature>
<gene>
    <name evidence="2" type="ORF">BJX67DRAFT_377397</name>
</gene>
<evidence type="ECO:0000313" key="2">
    <source>
        <dbReference type="EMBL" id="KAL2871648.1"/>
    </source>
</evidence>
<dbReference type="EMBL" id="JBFXLQ010000003">
    <property type="protein sequence ID" value="KAL2871648.1"/>
    <property type="molecule type" value="Genomic_DNA"/>
</dbReference>
<evidence type="ECO:0000313" key="3">
    <source>
        <dbReference type="Proteomes" id="UP001610432"/>
    </source>
</evidence>
<dbReference type="GeneID" id="98147170"/>